<gene>
    <name evidence="2" type="ORF">MCHLDSM_01083</name>
</gene>
<feature type="compositionally biased region" description="Low complexity" evidence="1">
    <location>
        <begin position="78"/>
        <end position="95"/>
    </location>
</feature>
<feature type="region of interest" description="Disordered" evidence="1">
    <location>
        <begin position="78"/>
        <end position="120"/>
    </location>
</feature>
<reference evidence="2 3" key="1">
    <citation type="journal article" date="2015" name="Genome Biol. Evol.">
        <title>Characterization of Three Mycobacterium spp. with Potential Use in Bioremediation by Genome Sequencing and Comparative Genomics.</title>
        <authorList>
            <person name="Das S."/>
            <person name="Pettersson B.M."/>
            <person name="Behra P.R."/>
            <person name="Ramesh M."/>
            <person name="Dasgupta S."/>
            <person name="Bhattacharya A."/>
            <person name="Kirsebom L.A."/>
        </authorList>
    </citation>
    <scope>NUCLEOTIDE SEQUENCE [LARGE SCALE GENOMIC DNA]</scope>
    <source>
        <strain evidence="2 3">DSM 43826</strain>
    </source>
</reference>
<evidence type="ECO:0000313" key="2">
    <source>
        <dbReference type="EMBL" id="KMO82460.1"/>
    </source>
</evidence>
<evidence type="ECO:0000256" key="1">
    <source>
        <dbReference type="SAM" id="MobiDB-lite"/>
    </source>
</evidence>
<organism evidence="2 3">
    <name type="scientific">Mycolicibacterium chlorophenolicum</name>
    <dbReference type="NCBI Taxonomy" id="37916"/>
    <lineage>
        <taxon>Bacteria</taxon>
        <taxon>Bacillati</taxon>
        <taxon>Actinomycetota</taxon>
        <taxon>Actinomycetes</taxon>
        <taxon>Mycobacteriales</taxon>
        <taxon>Mycobacteriaceae</taxon>
        <taxon>Mycolicibacterium</taxon>
    </lineage>
</organism>
<name>A0A0J6WGT1_9MYCO</name>
<accession>A0A0J6WGT1</accession>
<keyword evidence="3" id="KW-1185">Reference proteome</keyword>
<dbReference type="AlphaFoldDB" id="A0A0J6WGT1"/>
<comment type="caution">
    <text evidence="2">The sequence shown here is derived from an EMBL/GenBank/DDBJ whole genome shotgun (WGS) entry which is preliminary data.</text>
</comment>
<dbReference type="STRING" id="37916.MCHLDSM_01083"/>
<dbReference type="PATRIC" id="fig|37916.4.peg.960"/>
<sequence length="244" mass="26771">MSTTQPRTLTDLDALAKDVGEHLDRLGVQRCDWVRVAKVGEEGGEVVGALIKRSYGRAETADVLAELGDVFWLRSALPTSSASHPRPSSPRGGPTWRPAPAPNVAPGSRRGRPTGSPGTSTIAQLLNAAESVPAAAKAAHLRGGREYMRTNRIRHYAGREKPRHEPGQVKLRPCDITLRHANRDARRLTIDEPEMSRDRSRRGSSDLPELRPAASIVDVGWARIAQVWSLRQTWPGAATRRRLL</sequence>
<proteinExistence type="predicted"/>
<dbReference type="EMBL" id="JYNL01000009">
    <property type="protein sequence ID" value="KMO82460.1"/>
    <property type="molecule type" value="Genomic_DNA"/>
</dbReference>
<dbReference type="Proteomes" id="UP000036513">
    <property type="component" value="Unassembled WGS sequence"/>
</dbReference>
<protein>
    <submittedName>
        <fullName evidence="2">Uncharacterized protein</fullName>
    </submittedName>
</protein>
<evidence type="ECO:0000313" key="3">
    <source>
        <dbReference type="Proteomes" id="UP000036513"/>
    </source>
</evidence>